<sequence>MLSQKSIRTKFILQLVSASATLIVIFSAILYQTIKISVFETITSSLRDYAAVIEKEIAPSNTALEYAFIHPVLPPEIRAKVVFLPKKNRTVELKQHAKGDQQLLSIFQPIWAHPHAFVVLTQEITQTDKMLERILRDILLINLSAIFLILFYALFLSRMLLVPIKILANKLSAMNEAFLRPVDTDTLPEEFLPLGKGINRLIDRIQTFVKYQKELFIGTAHELKTPLAVMKTKNEVTLLRPRESEKYIEALQSNIQAINEMNAMIGAILEIGRQEGAQFEEPAPIDLVAFLQERVTNFKILAHQEGKKIQLDIQTKYYQIVTQKTLLIHILQNFVQNAIKFSPNEGTITIRAYETPLEFMVTVEDEGEGIDETKDLFAPFKRYGNKGGTGLGLFLAKGAADALGATIHIANRPEKKGAIASLSLPKNQQKINKKRHR</sequence>
<keyword evidence="9 11" id="KW-0472">Membrane</keyword>
<evidence type="ECO:0000256" key="7">
    <source>
        <dbReference type="ARBA" id="ARBA00022777"/>
    </source>
</evidence>
<evidence type="ECO:0000256" key="2">
    <source>
        <dbReference type="ARBA" id="ARBA00004370"/>
    </source>
</evidence>
<dbReference type="SUPFAM" id="SSF47384">
    <property type="entry name" value="Homodimeric domain of signal transducing histidine kinase"/>
    <property type="match status" value="1"/>
</dbReference>
<evidence type="ECO:0000313" key="13">
    <source>
        <dbReference type="EMBL" id="MBN2963441.1"/>
    </source>
</evidence>
<proteinExistence type="predicted"/>
<dbReference type="PROSITE" id="PS50109">
    <property type="entry name" value="HIS_KIN"/>
    <property type="match status" value="1"/>
</dbReference>
<evidence type="ECO:0000313" key="14">
    <source>
        <dbReference type="Proteomes" id="UP000703590"/>
    </source>
</evidence>
<dbReference type="Pfam" id="PF00512">
    <property type="entry name" value="HisKA"/>
    <property type="match status" value="1"/>
</dbReference>
<evidence type="ECO:0000256" key="9">
    <source>
        <dbReference type="ARBA" id="ARBA00023136"/>
    </source>
</evidence>
<dbReference type="Gene3D" id="1.10.287.130">
    <property type="match status" value="1"/>
</dbReference>
<evidence type="ECO:0000256" key="3">
    <source>
        <dbReference type="ARBA" id="ARBA00012438"/>
    </source>
</evidence>
<dbReference type="Proteomes" id="UP000703590">
    <property type="component" value="Unassembled WGS sequence"/>
</dbReference>
<dbReference type="InterPro" id="IPR036097">
    <property type="entry name" value="HisK_dim/P_sf"/>
</dbReference>
<evidence type="ECO:0000256" key="5">
    <source>
        <dbReference type="ARBA" id="ARBA00022679"/>
    </source>
</evidence>
<dbReference type="PANTHER" id="PTHR45436">
    <property type="entry name" value="SENSOR HISTIDINE KINASE YKOH"/>
    <property type="match status" value="1"/>
</dbReference>
<dbReference type="EC" id="2.7.13.3" evidence="3"/>
<keyword evidence="7 13" id="KW-0418">Kinase</keyword>
<feature type="region of interest" description="Disordered" evidence="10">
    <location>
        <begin position="418"/>
        <end position="437"/>
    </location>
</feature>
<comment type="subcellular location">
    <subcellularLocation>
        <location evidence="2">Membrane</location>
    </subcellularLocation>
</comment>
<dbReference type="CDD" id="cd00082">
    <property type="entry name" value="HisKA"/>
    <property type="match status" value="1"/>
</dbReference>
<keyword evidence="8 11" id="KW-1133">Transmembrane helix</keyword>
<feature type="transmembrane region" description="Helical" evidence="11">
    <location>
        <begin position="139"/>
        <end position="161"/>
    </location>
</feature>
<keyword evidence="14" id="KW-1185">Reference proteome</keyword>
<reference evidence="13 14" key="1">
    <citation type="submission" date="2021-02" db="EMBL/GenBank/DDBJ databases">
        <title>Sulfurospirillum tamanensis sp. nov.</title>
        <authorList>
            <person name="Frolova A."/>
            <person name="Merkel A."/>
            <person name="Slobodkin A."/>
        </authorList>
    </citation>
    <scope>NUCLEOTIDE SEQUENCE [LARGE SCALE GENOMIC DNA]</scope>
    <source>
        <strain evidence="13 14">T05b</strain>
    </source>
</reference>
<dbReference type="InterPro" id="IPR036890">
    <property type="entry name" value="HATPase_C_sf"/>
</dbReference>
<dbReference type="InterPro" id="IPR004358">
    <property type="entry name" value="Sig_transdc_His_kin-like_C"/>
</dbReference>
<gene>
    <name evidence="13" type="ORF">JWV37_01480</name>
</gene>
<feature type="transmembrane region" description="Helical" evidence="11">
    <location>
        <begin position="12"/>
        <end position="31"/>
    </location>
</feature>
<dbReference type="GO" id="GO:0016301">
    <property type="term" value="F:kinase activity"/>
    <property type="evidence" value="ECO:0007669"/>
    <property type="project" value="UniProtKB-KW"/>
</dbReference>
<comment type="catalytic activity">
    <reaction evidence="1">
        <text>ATP + protein L-histidine = ADP + protein N-phospho-L-histidine.</text>
        <dbReference type="EC" id="2.7.13.3"/>
    </reaction>
</comment>
<dbReference type="InterPro" id="IPR003661">
    <property type="entry name" value="HisK_dim/P_dom"/>
</dbReference>
<dbReference type="Pfam" id="PF02518">
    <property type="entry name" value="HATPase_c"/>
    <property type="match status" value="1"/>
</dbReference>
<reference evidence="13 14" key="3">
    <citation type="submission" date="2021-02" db="EMBL/GenBank/DDBJ databases">
        <authorList>
            <person name="Merkel A.Y."/>
        </authorList>
    </citation>
    <scope>NUCLEOTIDE SEQUENCE [LARGE SCALE GENOMIC DNA]</scope>
    <source>
        <strain evidence="13 14">T05b</strain>
    </source>
</reference>
<feature type="domain" description="Histidine kinase" evidence="12">
    <location>
        <begin position="218"/>
        <end position="428"/>
    </location>
</feature>
<comment type="caution">
    <text evidence="13">The sequence shown here is derived from an EMBL/GenBank/DDBJ whole genome shotgun (WGS) entry which is preliminary data.</text>
</comment>
<reference evidence="14" key="2">
    <citation type="submission" date="2021-02" db="EMBL/GenBank/DDBJ databases">
        <title>Sulfurospirillum tamanensis sp. nov.</title>
        <authorList>
            <person name="Merkel A.Y."/>
        </authorList>
    </citation>
    <scope>NUCLEOTIDE SEQUENCE [LARGE SCALE GENOMIC DNA]</scope>
    <source>
        <strain evidence="14">T05b</strain>
    </source>
</reference>
<dbReference type="SMART" id="SM00388">
    <property type="entry name" value="HisKA"/>
    <property type="match status" value="1"/>
</dbReference>
<evidence type="ECO:0000256" key="11">
    <source>
        <dbReference type="SAM" id="Phobius"/>
    </source>
</evidence>
<protein>
    <recommendedName>
        <fullName evidence="3">histidine kinase</fullName>
        <ecNumber evidence="3">2.7.13.3</ecNumber>
    </recommendedName>
</protein>
<evidence type="ECO:0000259" key="12">
    <source>
        <dbReference type="PROSITE" id="PS50109"/>
    </source>
</evidence>
<evidence type="ECO:0000256" key="6">
    <source>
        <dbReference type="ARBA" id="ARBA00022692"/>
    </source>
</evidence>
<dbReference type="InterPro" id="IPR050428">
    <property type="entry name" value="TCS_sensor_his_kinase"/>
</dbReference>
<dbReference type="InterPro" id="IPR005467">
    <property type="entry name" value="His_kinase_dom"/>
</dbReference>
<dbReference type="EMBL" id="JAFHKK010000002">
    <property type="protein sequence ID" value="MBN2963441.1"/>
    <property type="molecule type" value="Genomic_DNA"/>
</dbReference>
<keyword evidence="6 11" id="KW-0812">Transmembrane</keyword>
<dbReference type="SUPFAM" id="SSF55874">
    <property type="entry name" value="ATPase domain of HSP90 chaperone/DNA topoisomerase II/histidine kinase"/>
    <property type="match status" value="1"/>
</dbReference>
<keyword evidence="5" id="KW-0808">Transferase</keyword>
<dbReference type="PRINTS" id="PR00344">
    <property type="entry name" value="BCTRLSENSOR"/>
</dbReference>
<evidence type="ECO:0000256" key="1">
    <source>
        <dbReference type="ARBA" id="ARBA00000085"/>
    </source>
</evidence>
<dbReference type="InterPro" id="IPR003594">
    <property type="entry name" value="HATPase_dom"/>
</dbReference>
<dbReference type="PANTHER" id="PTHR45436:SF5">
    <property type="entry name" value="SENSOR HISTIDINE KINASE TRCS"/>
    <property type="match status" value="1"/>
</dbReference>
<organism evidence="13 14">
    <name type="scientific">Sulfurospirillum tamanense</name>
    <dbReference type="NCBI Taxonomy" id="2813362"/>
    <lineage>
        <taxon>Bacteria</taxon>
        <taxon>Pseudomonadati</taxon>
        <taxon>Campylobacterota</taxon>
        <taxon>Epsilonproteobacteria</taxon>
        <taxon>Campylobacterales</taxon>
        <taxon>Sulfurospirillaceae</taxon>
        <taxon>Sulfurospirillum</taxon>
    </lineage>
</organism>
<dbReference type="Gene3D" id="3.30.565.10">
    <property type="entry name" value="Histidine kinase-like ATPase, C-terminal domain"/>
    <property type="match status" value="1"/>
</dbReference>
<evidence type="ECO:0000256" key="10">
    <source>
        <dbReference type="SAM" id="MobiDB-lite"/>
    </source>
</evidence>
<keyword evidence="4" id="KW-0597">Phosphoprotein</keyword>
<evidence type="ECO:0000256" key="4">
    <source>
        <dbReference type="ARBA" id="ARBA00022553"/>
    </source>
</evidence>
<accession>A0ABS2WP92</accession>
<evidence type="ECO:0000256" key="8">
    <source>
        <dbReference type="ARBA" id="ARBA00022989"/>
    </source>
</evidence>
<dbReference type="SMART" id="SM00387">
    <property type="entry name" value="HATPase_c"/>
    <property type="match status" value="1"/>
</dbReference>
<name>A0ABS2WP92_9BACT</name>